<accession>A0A131YCV8</accession>
<feature type="repeat" description="RCC1" evidence="1">
    <location>
        <begin position="153"/>
        <end position="181"/>
    </location>
</feature>
<reference evidence="2" key="1">
    <citation type="submission" date="2016-02" db="EMBL/GenBank/DDBJ databases">
        <title>RNAseq analyses of the midgut from blood- or serum-fed Ixodes ricinus ticks.</title>
        <authorList>
            <person name="Perner J."/>
            <person name="Provaznik J."/>
            <person name="Schrenkova J."/>
            <person name="Urbanova V."/>
            <person name="Ribeiro J.M."/>
            <person name="Kopacek P."/>
        </authorList>
    </citation>
    <scope>NUCLEOTIDE SEQUENCE</scope>
    <source>
        <tissue evidence="2">Gut</tissue>
    </source>
</reference>
<dbReference type="Gene3D" id="2.130.10.30">
    <property type="entry name" value="Regulator of chromosome condensation 1/beta-lactamase-inhibitor protein II"/>
    <property type="match status" value="1"/>
</dbReference>
<dbReference type="InterPro" id="IPR052830">
    <property type="entry name" value="RCC1_domain-containing"/>
</dbReference>
<dbReference type="Pfam" id="PF00415">
    <property type="entry name" value="RCC1"/>
    <property type="match status" value="3"/>
</dbReference>
<dbReference type="AlphaFoldDB" id="A0A131YCV8"/>
<dbReference type="InterPro" id="IPR009091">
    <property type="entry name" value="RCC1/BLIP-II"/>
</dbReference>
<dbReference type="InterPro" id="IPR000408">
    <property type="entry name" value="Reg_chr_condens"/>
</dbReference>
<protein>
    <submittedName>
        <fullName evidence="2">Putative inhibitor of type v adenylyl cyclase/neuronal presynaptic protein highwire/pam/rpm-1</fullName>
    </submittedName>
</protein>
<dbReference type="PANTHER" id="PTHR46849:SF1">
    <property type="entry name" value="RCC1 DOMAIN-CONTAINING PROTEIN 1"/>
    <property type="match status" value="1"/>
</dbReference>
<proteinExistence type="evidence at transcript level"/>
<feature type="repeat" description="RCC1" evidence="1">
    <location>
        <begin position="38"/>
        <end position="89"/>
    </location>
</feature>
<dbReference type="EMBL" id="GEFM01000025">
    <property type="protein sequence ID" value="JAP75771.1"/>
    <property type="molecule type" value="mRNA"/>
</dbReference>
<dbReference type="PROSITE" id="PS00626">
    <property type="entry name" value="RCC1_2"/>
    <property type="match status" value="2"/>
</dbReference>
<dbReference type="PROSITE" id="PS50012">
    <property type="entry name" value="RCC1_3"/>
    <property type="match status" value="3"/>
</dbReference>
<dbReference type="PANTHER" id="PTHR46849">
    <property type="entry name" value="RCC1 DOMAIN-CONTAINING PROTEIN 1"/>
    <property type="match status" value="1"/>
</dbReference>
<evidence type="ECO:0000256" key="1">
    <source>
        <dbReference type="PROSITE-ProRule" id="PRU00235"/>
    </source>
</evidence>
<sequence>MERLYCSMLTLEPLVLARPSIKSVVCGNAHNLALAENGVVFSWGNSSHGELGHGTLDPESTPRPIEGLEGIVIREVSAGGWHSAAISVTDDLYLWGWNESGQLALPCPDGQPELYKEAQVVVVRPIPHLVASLTDVLTASCGSRHTAAVTGDGTAWAWGCNAYGQLGLKEDLKSTCLPMKMCLPQNCVASGVSCKFWGTLVACLVPE</sequence>
<name>A0A131YCV8_IXORI</name>
<dbReference type="SUPFAM" id="SSF50985">
    <property type="entry name" value="RCC1/BLIP-II"/>
    <property type="match status" value="1"/>
</dbReference>
<dbReference type="PRINTS" id="PR00633">
    <property type="entry name" value="RCCNDNSATION"/>
</dbReference>
<organism evidence="2">
    <name type="scientific">Ixodes ricinus</name>
    <name type="common">Common tick</name>
    <name type="synonym">Acarus ricinus</name>
    <dbReference type="NCBI Taxonomy" id="34613"/>
    <lineage>
        <taxon>Eukaryota</taxon>
        <taxon>Metazoa</taxon>
        <taxon>Ecdysozoa</taxon>
        <taxon>Arthropoda</taxon>
        <taxon>Chelicerata</taxon>
        <taxon>Arachnida</taxon>
        <taxon>Acari</taxon>
        <taxon>Parasitiformes</taxon>
        <taxon>Ixodida</taxon>
        <taxon>Ixodoidea</taxon>
        <taxon>Ixodidae</taxon>
        <taxon>Ixodinae</taxon>
        <taxon>Ixodes</taxon>
    </lineage>
</organism>
<feature type="repeat" description="RCC1" evidence="1">
    <location>
        <begin position="90"/>
        <end position="152"/>
    </location>
</feature>
<evidence type="ECO:0000313" key="2">
    <source>
        <dbReference type="EMBL" id="JAP75771.1"/>
    </source>
</evidence>